<accession>A0AAV1TUF0</accession>
<feature type="transmembrane region" description="Helical" evidence="1">
    <location>
        <begin position="226"/>
        <end position="246"/>
    </location>
</feature>
<dbReference type="Proteomes" id="UP001162060">
    <property type="component" value="Unassembled WGS sequence"/>
</dbReference>
<protein>
    <recommendedName>
        <fullName evidence="2">DUF7802 domain-containing protein</fullName>
    </recommendedName>
</protein>
<keyword evidence="1" id="KW-1133">Transmembrane helix</keyword>
<feature type="domain" description="DUF7802" evidence="2">
    <location>
        <begin position="15"/>
        <end position="391"/>
    </location>
</feature>
<dbReference type="AlphaFoldDB" id="A0AAV1TUF0"/>
<gene>
    <name evidence="3" type="ORF">PM001_LOCUS11030</name>
</gene>
<dbReference type="Pfam" id="PF25085">
    <property type="entry name" value="DUF7802"/>
    <property type="match status" value="1"/>
</dbReference>
<dbReference type="PANTHER" id="PTHR35982:SF1">
    <property type="entry name" value="SPIROCYCLASE, AVEC FAMILY"/>
    <property type="match status" value="1"/>
</dbReference>
<evidence type="ECO:0000259" key="2">
    <source>
        <dbReference type="Pfam" id="PF25085"/>
    </source>
</evidence>
<keyword evidence="1" id="KW-0812">Transmembrane</keyword>
<feature type="transmembrane region" description="Helical" evidence="1">
    <location>
        <begin position="277"/>
        <end position="296"/>
    </location>
</feature>
<dbReference type="InterPro" id="IPR056704">
    <property type="entry name" value="DUF7802"/>
</dbReference>
<evidence type="ECO:0000256" key="1">
    <source>
        <dbReference type="SAM" id="Phobius"/>
    </source>
</evidence>
<feature type="transmembrane region" description="Helical" evidence="1">
    <location>
        <begin position="85"/>
        <end position="103"/>
    </location>
</feature>
<feature type="transmembrane region" description="Helical" evidence="1">
    <location>
        <begin position="20"/>
        <end position="40"/>
    </location>
</feature>
<feature type="transmembrane region" description="Helical" evidence="1">
    <location>
        <begin position="115"/>
        <end position="138"/>
    </location>
</feature>
<feature type="transmembrane region" description="Helical" evidence="1">
    <location>
        <begin position="47"/>
        <end position="65"/>
    </location>
</feature>
<name>A0AAV1TUF0_9STRA</name>
<feature type="transmembrane region" description="Helical" evidence="1">
    <location>
        <begin position="369"/>
        <end position="391"/>
    </location>
</feature>
<reference evidence="3" key="1">
    <citation type="submission" date="2024-01" db="EMBL/GenBank/DDBJ databases">
        <authorList>
            <person name="Webb A."/>
        </authorList>
    </citation>
    <scope>NUCLEOTIDE SEQUENCE</scope>
    <source>
        <strain evidence="3">Pm1</strain>
    </source>
</reference>
<keyword evidence="1" id="KW-0472">Membrane</keyword>
<proteinExistence type="predicted"/>
<evidence type="ECO:0000313" key="4">
    <source>
        <dbReference type="Proteomes" id="UP001162060"/>
    </source>
</evidence>
<sequence length="402" mass="46284">MVTTSLVMPIAFLGLLNENVSLVVVEIVTYLSAFLLLLHVHSSGKRNAAMLIAAVLQVLLVELVFHCGERWHAQSLVMLLSGRLPLYALVLQAQLYYTAFVATSRLRVDLFVQPLAMGTFMVMLVFPFELLGTKFLWWTWHDTDPLLADRVMGVPCHALFYYYFFACAFTCVHHVLRRMWVTGDYYKDEQWMSEWGYVLLMPLLTTLFAMGLLILGYYLPVHLTGIQAQVSFFMLIGVSLLLFWMADRERDFPDVQESLDPEDAYDSDWLYPCTDHAVNQLVFLLYFVLVLLVLFISPTEIVSMGHHQPLGHCMESESFTSLIGTRHTRKKHLCAHDFDEDFNLCNYPVSQLLYEGSWYMICGRGYDSFATHVALIACSFVGLNLLFYQVLKRPQRVSFRRP</sequence>
<comment type="caution">
    <text evidence="3">The sequence shown here is derived from an EMBL/GenBank/DDBJ whole genome shotgun (WGS) entry which is preliminary data.</text>
</comment>
<dbReference type="PANTHER" id="PTHR35982">
    <property type="entry name" value="AGAP005361-PA"/>
    <property type="match status" value="1"/>
</dbReference>
<dbReference type="EMBL" id="CAKLBY020000092">
    <property type="protein sequence ID" value="CAK7925880.1"/>
    <property type="molecule type" value="Genomic_DNA"/>
</dbReference>
<evidence type="ECO:0000313" key="3">
    <source>
        <dbReference type="EMBL" id="CAK7925880.1"/>
    </source>
</evidence>
<organism evidence="3 4">
    <name type="scientific">Peronospora matthiolae</name>
    <dbReference type="NCBI Taxonomy" id="2874970"/>
    <lineage>
        <taxon>Eukaryota</taxon>
        <taxon>Sar</taxon>
        <taxon>Stramenopiles</taxon>
        <taxon>Oomycota</taxon>
        <taxon>Peronosporomycetes</taxon>
        <taxon>Peronosporales</taxon>
        <taxon>Peronosporaceae</taxon>
        <taxon>Peronospora</taxon>
    </lineage>
</organism>
<feature type="transmembrane region" description="Helical" evidence="1">
    <location>
        <begin position="197"/>
        <end position="220"/>
    </location>
</feature>
<feature type="transmembrane region" description="Helical" evidence="1">
    <location>
        <begin position="158"/>
        <end position="176"/>
    </location>
</feature>